<dbReference type="Gene3D" id="3.50.80.10">
    <property type="entry name" value="D-tyrosyl-tRNA(Tyr) deacylase"/>
    <property type="match status" value="1"/>
</dbReference>
<dbReference type="InterPro" id="IPR023509">
    <property type="entry name" value="DTD-like_sf"/>
</dbReference>
<reference evidence="3 4" key="1">
    <citation type="submission" date="2020-08" db="EMBL/GenBank/DDBJ databases">
        <title>Genomic Encyclopedia of Type Strains, Phase IV (KMG-IV): sequencing the most valuable type-strain genomes for metagenomic binning, comparative biology and taxonomic classification.</title>
        <authorList>
            <person name="Goeker M."/>
        </authorList>
    </citation>
    <scope>NUCLEOTIDE SEQUENCE [LARGE SCALE GENOMIC DNA]</scope>
    <source>
        <strain evidence="3 4">DSM 17976</strain>
    </source>
</reference>
<dbReference type="Pfam" id="PF02580">
    <property type="entry name" value="Tyr_Deacylase"/>
    <property type="match status" value="1"/>
</dbReference>
<dbReference type="EC" id="3.1.1.96" evidence="2"/>
<comment type="similarity">
    <text evidence="1 2">Belongs to the DTD family.</text>
</comment>
<keyword evidence="2" id="KW-0820">tRNA-binding</keyword>
<evidence type="ECO:0000313" key="4">
    <source>
        <dbReference type="Proteomes" id="UP000541352"/>
    </source>
</evidence>
<comment type="catalytic activity">
    <reaction evidence="2">
        <text>a D-aminoacyl-tRNA + H2O = a tRNA + a D-alpha-amino acid + H(+)</text>
        <dbReference type="Rhea" id="RHEA:13953"/>
        <dbReference type="Rhea" id="RHEA-COMP:10123"/>
        <dbReference type="Rhea" id="RHEA-COMP:10124"/>
        <dbReference type="ChEBI" id="CHEBI:15377"/>
        <dbReference type="ChEBI" id="CHEBI:15378"/>
        <dbReference type="ChEBI" id="CHEBI:59871"/>
        <dbReference type="ChEBI" id="CHEBI:78442"/>
        <dbReference type="ChEBI" id="CHEBI:79333"/>
        <dbReference type="EC" id="3.1.1.96"/>
    </reaction>
</comment>
<evidence type="ECO:0000256" key="2">
    <source>
        <dbReference type="HAMAP-Rule" id="MF_00518"/>
    </source>
</evidence>
<dbReference type="GO" id="GO:0019478">
    <property type="term" value="P:D-amino acid catabolic process"/>
    <property type="evidence" value="ECO:0007669"/>
    <property type="project" value="UniProtKB-UniRule"/>
</dbReference>
<proteinExistence type="inferred from homology"/>
<evidence type="ECO:0000313" key="3">
    <source>
        <dbReference type="EMBL" id="MBB3841653.1"/>
    </source>
</evidence>
<sequence>MIAVIQRVTEASVTIEGQVKGQIGLGFMILLGITHADTQEDIDWLSKKIVGMRIFGDEEGKMNLDIKTVGGNILLISQFTLHASTKKGNRPSFIDAARPDVAIPLYEKMIEQLSQELGHPIQTGEFGADMKVALLNDGPVTILIDSKNRV</sequence>
<organism evidence="3 4">
    <name type="scientific">Runella defluvii</name>
    <dbReference type="NCBI Taxonomy" id="370973"/>
    <lineage>
        <taxon>Bacteria</taxon>
        <taxon>Pseudomonadati</taxon>
        <taxon>Bacteroidota</taxon>
        <taxon>Cytophagia</taxon>
        <taxon>Cytophagales</taxon>
        <taxon>Spirosomataceae</taxon>
        <taxon>Runella</taxon>
    </lineage>
</organism>
<dbReference type="InterPro" id="IPR003732">
    <property type="entry name" value="Daa-tRNA_deacyls_DTD"/>
</dbReference>
<gene>
    <name evidence="2" type="primary">dtd</name>
    <name evidence="3" type="ORF">FHS57_005682</name>
</gene>
<dbReference type="FunFam" id="3.50.80.10:FF:000001">
    <property type="entry name" value="D-aminoacyl-tRNA deacylase"/>
    <property type="match status" value="1"/>
</dbReference>
<protein>
    <recommendedName>
        <fullName evidence="2">D-aminoacyl-tRNA deacylase</fullName>
        <shortName evidence="2">DTD</shortName>
        <ecNumber evidence="2">3.1.1.96</ecNumber>
    </recommendedName>
    <alternativeName>
        <fullName evidence="2">Gly-tRNA(Ala) deacylase</fullName>
        <ecNumber evidence="2">3.1.1.-</ecNumber>
    </alternativeName>
</protein>
<dbReference type="Proteomes" id="UP000541352">
    <property type="component" value="Unassembled WGS sequence"/>
</dbReference>
<keyword evidence="2 3" id="KW-0378">Hydrolase</keyword>
<dbReference type="NCBIfam" id="TIGR00256">
    <property type="entry name" value="D-aminoacyl-tRNA deacylase"/>
    <property type="match status" value="1"/>
</dbReference>
<dbReference type="AlphaFoldDB" id="A0A7W5ZQA0"/>
<dbReference type="EC" id="3.1.1.-" evidence="2"/>
<comment type="catalytic activity">
    <reaction evidence="2">
        <text>glycyl-tRNA(Ala) + H2O = tRNA(Ala) + glycine + H(+)</text>
        <dbReference type="Rhea" id="RHEA:53744"/>
        <dbReference type="Rhea" id="RHEA-COMP:9657"/>
        <dbReference type="Rhea" id="RHEA-COMP:13640"/>
        <dbReference type="ChEBI" id="CHEBI:15377"/>
        <dbReference type="ChEBI" id="CHEBI:15378"/>
        <dbReference type="ChEBI" id="CHEBI:57305"/>
        <dbReference type="ChEBI" id="CHEBI:78442"/>
        <dbReference type="ChEBI" id="CHEBI:78522"/>
    </reaction>
</comment>
<dbReference type="EMBL" id="JACIBY010000019">
    <property type="protein sequence ID" value="MBB3841653.1"/>
    <property type="molecule type" value="Genomic_DNA"/>
</dbReference>
<dbReference type="CDD" id="cd00563">
    <property type="entry name" value="Dtyr_deacylase"/>
    <property type="match status" value="1"/>
</dbReference>
<dbReference type="GO" id="GO:0005737">
    <property type="term" value="C:cytoplasm"/>
    <property type="evidence" value="ECO:0007669"/>
    <property type="project" value="UniProtKB-SubCell"/>
</dbReference>
<dbReference type="GO" id="GO:0106026">
    <property type="term" value="F:Gly-tRNA(Ala) deacylase activity"/>
    <property type="evidence" value="ECO:0007669"/>
    <property type="project" value="UniProtKB-UniRule"/>
</dbReference>
<feature type="short sequence motif" description="Gly-cisPro motif, important for rejection of L-amino acids" evidence="2">
    <location>
        <begin position="138"/>
        <end position="139"/>
    </location>
</feature>
<comment type="domain">
    <text evidence="2">A Gly-cisPro motif from one monomer fits into the active site of the other monomer to allow specific chiral rejection of L-amino acids.</text>
</comment>
<keyword evidence="4" id="KW-1185">Reference proteome</keyword>
<comment type="subcellular location">
    <subcellularLocation>
        <location evidence="2">Cytoplasm</location>
    </subcellularLocation>
</comment>
<name>A0A7W5ZQA0_9BACT</name>
<dbReference type="HAMAP" id="MF_00518">
    <property type="entry name" value="Deacylase_Dtd"/>
    <property type="match status" value="1"/>
</dbReference>
<comment type="function">
    <text evidence="2">An aminoacyl-tRNA editing enzyme that deacylates mischarged D-aminoacyl-tRNAs. Also deacylates mischarged glycyl-tRNA(Ala), protecting cells against glycine mischarging by AlaRS. Acts via tRNA-based rather than protein-based catalysis; rejects L-amino acids rather than detecting D-amino acids in the active site. By recycling D-aminoacyl-tRNA to D-amino acids and free tRNA molecules, this enzyme counteracts the toxicity associated with the formation of D-aminoacyl-tRNA entities in vivo and helps enforce protein L-homochirality.</text>
</comment>
<keyword evidence="2" id="KW-0694">RNA-binding</keyword>
<dbReference type="SUPFAM" id="SSF69500">
    <property type="entry name" value="DTD-like"/>
    <property type="match status" value="1"/>
</dbReference>
<evidence type="ECO:0000256" key="1">
    <source>
        <dbReference type="ARBA" id="ARBA00009673"/>
    </source>
</evidence>
<comment type="subunit">
    <text evidence="2">Homodimer.</text>
</comment>
<dbReference type="PANTHER" id="PTHR10472:SF5">
    <property type="entry name" value="D-AMINOACYL-TRNA DEACYLASE 1"/>
    <property type="match status" value="1"/>
</dbReference>
<dbReference type="RefSeq" id="WP_183979454.1">
    <property type="nucleotide sequence ID" value="NZ_JACIBY010000019.1"/>
</dbReference>
<comment type="caution">
    <text evidence="3">The sequence shown here is derived from an EMBL/GenBank/DDBJ whole genome shotgun (WGS) entry which is preliminary data.</text>
</comment>
<dbReference type="PANTHER" id="PTHR10472">
    <property type="entry name" value="D-TYROSYL-TRNA TYR DEACYLASE"/>
    <property type="match status" value="1"/>
</dbReference>
<dbReference type="GO" id="GO:0043908">
    <property type="term" value="F:Ser(Gly)-tRNA(Ala) hydrolase activity"/>
    <property type="evidence" value="ECO:0007669"/>
    <property type="project" value="UniProtKB-UniRule"/>
</dbReference>
<dbReference type="GO" id="GO:0051500">
    <property type="term" value="F:D-tyrosyl-tRNA(Tyr) deacylase activity"/>
    <property type="evidence" value="ECO:0007669"/>
    <property type="project" value="TreeGrafter"/>
</dbReference>
<keyword evidence="2" id="KW-0963">Cytoplasm</keyword>
<accession>A0A7W5ZQA0</accession>
<dbReference type="GO" id="GO:0000049">
    <property type="term" value="F:tRNA binding"/>
    <property type="evidence" value="ECO:0007669"/>
    <property type="project" value="UniProtKB-UniRule"/>
</dbReference>